<dbReference type="PROSITE" id="PS50234">
    <property type="entry name" value="VWFA"/>
    <property type="match status" value="1"/>
</dbReference>
<dbReference type="Pfam" id="PF00092">
    <property type="entry name" value="VWA"/>
    <property type="match status" value="1"/>
</dbReference>
<feature type="domain" description="VWFA" evidence="1">
    <location>
        <begin position="150"/>
        <end position="352"/>
    </location>
</feature>
<dbReference type="Gene3D" id="3.40.50.410">
    <property type="entry name" value="von Willebrand factor, type A domain"/>
    <property type="match status" value="1"/>
</dbReference>
<sequence>MEADVVAAAVKALGIPGNHTHELGCTQVQLVTSTKNSSGDGRRASSPLASTAFFPSASVVSASSDDMHAAAMSESFSIIRLLFYADGNITDSFLQSATAPAGPYMAFLRNALPAKLFPVSGGGVQQCYNTTSCGGPALVVIQPITSCDADVCFLIDGSGSIANEAWQVELNVVDSIIGAIGRADVQTDMLPTAVAAMLSRSVANAKLLSFFATAGNPSAIVAAMEFSSNQAILIPPTIKSDVDASTLRKFIKESGGTNMASGIEACQSLFKQEPMSSTGRRNVLILLTDGQPDSPSNTAAAADKAKSAGTAIITMGVSGADLVLMSGLSSGPGYSFSADEFNNDAANIGAEIAPVLCHANPDINNGEAFLLVLD</sequence>
<dbReference type="InterPro" id="IPR002035">
    <property type="entry name" value="VWF_A"/>
</dbReference>
<evidence type="ECO:0000313" key="3">
    <source>
        <dbReference type="Proteomes" id="UP000256970"/>
    </source>
</evidence>
<evidence type="ECO:0000313" key="2">
    <source>
        <dbReference type="EMBL" id="SZX63793.1"/>
    </source>
</evidence>
<dbReference type="EMBL" id="FNXT01000342">
    <property type="protein sequence ID" value="SZX63793.1"/>
    <property type="molecule type" value="Genomic_DNA"/>
</dbReference>
<gene>
    <name evidence="2" type="ORF">BQ4739_LOCUS4338</name>
</gene>
<protein>
    <recommendedName>
        <fullName evidence="1">VWFA domain-containing protein</fullName>
    </recommendedName>
</protein>
<dbReference type="STRING" id="3088.A0A383VFT5"/>
<dbReference type="AlphaFoldDB" id="A0A383VFT5"/>
<dbReference type="InterPro" id="IPR050525">
    <property type="entry name" value="ECM_Assembly_Org"/>
</dbReference>
<evidence type="ECO:0000259" key="1">
    <source>
        <dbReference type="PROSITE" id="PS50234"/>
    </source>
</evidence>
<accession>A0A383VFT5</accession>
<keyword evidence="3" id="KW-1185">Reference proteome</keyword>
<reference evidence="2 3" key="1">
    <citation type="submission" date="2016-10" db="EMBL/GenBank/DDBJ databases">
        <authorList>
            <person name="Cai Z."/>
        </authorList>
    </citation>
    <scope>NUCLEOTIDE SEQUENCE [LARGE SCALE GENOMIC DNA]</scope>
</reference>
<dbReference type="InterPro" id="IPR036465">
    <property type="entry name" value="vWFA_dom_sf"/>
</dbReference>
<name>A0A383VFT5_TETOB</name>
<dbReference type="Proteomes" id="UP000256970">
    <property type="component" value="Unassembled WGS sequence"/>
</dbReference>
<proteinExistence type="predicted"/>
<dbReference type="SUPFAM" id="SSF53300">
    <property type="entry name" value="vWA-like"/>
    <property type="match status" value="1"/>
</dbReference>
<dbReference type="PANTHER" id="PTHR24020">
    <property type="entry name" value="COLLAGEN ALPHA"/>
    <property type="match status" value="1"/>
</dbReference>
<organism evidence="2 3">
    <name type="scientific">Tetradesmus obliquus</name>
    <name type="common">Green alga</name>
    <name type="synonym">Acutodesmus obliquus</name>
    <dbReference type="NCBI Taxonomy" id="3088"/>
    <lineage>
        <taxon>Eukaryota</taxon>
        <taxon>Viridiplantae</taxon>
        <taxon>Chlorophyta</taxon>
        <taxon>core chlorophytes</taxon>
        <taxon>Chlorophyceae</taxon>
        <taxon>CS clade</taxon>
        <taxon>Sphaeropleales</taxon>
        <taxon>Scenedesmaceae</taxon>
        <taxon>Tetradesmus</taxon>
    </lineage>
</organism>
<dbReference type="SMART" id="SM00327">
    <property type="entry name" value="VWA"/>
    <property type="match status" value="1"/>
</dbReference>